<feature type="compositionally biased region" description="Basic and acidic residues" evidence="1">
    <location>
        <begin position="761"/>
        <end position="774"/>
    </location>
</feature>
<keyword evidence="2" id="KW-0472">Membrane</keyword>
<protein>
    <submittedName>
        <fullName evidence="3">Uncharacterized protein</fullName>
    </submittedName>
</protein>
<dbReference type="AlphaFoldDB" id="B9GA17"/>
<dbReference type="PANTHER" id="PTHR33115">
    <property type="entry name" value="ARM REPEAT SUPERFAMILY PROTEIN"/>
    <property type="match status" value="1"/>
</dbReference>
<feature type="transmembrane region" description="Helical" evidence="2">
    <location>
        <begin position="198"/>
        <end position="219"/>
    </location>
</feature>
<reference evidence="3" key="2">
    <citation type="submission" date="2008-12" db="EMBL/GenBank/DDBJ databases">
        <title>Improved gene annotation of the rice (Oryza sativa) genomes.</title>
        <authorList>
            <person name="Wang J."/>
            <person name="Li R."/>
            <person name="Fan W."/>
            <person name="Huang Q."/>
            <person name="Zhang J."/>
            <person name="Zhou Y."/>
            <person name="Hu Y."/>
            <person name="Zi S."/>
            <person name="Li J."/>
            <person name="Ni P."/>
            <person name="Zheng H."/>
            <person name="Zhang Y."/>
            <person name="Zhao M."/>
            <person name="Hao Q."/>
            <person name="McDermott J."/>
            <person name="Samudrala R."/>
            <person name="Kristiansen K."/>
            <person name="Wong G.K.-S."/>
        </authorList>
    </citation>
    <scope>NUCLEOTIDE SEQUENCE</scope>
</reference>
<reference evidence="3" key="1">
    <citation type="journal article" date="2005" name="PLoS Biol.">
        <title>The genomes of Oryza sativa: a history of duplications.</title>
        <authorList>
            <person name="Yu J."/>
            <person name="Wang J."/>
            <person name="Lin W."/>
            <person name="Li S."/>
            <person name="Li H."/>
            <person name="Zhou J."/>
            <person name="Ni P."/>
            <person name="Dong W."/>
            <person name="Hu S."/>
            <person name="Zeng C."/>
            <person name="Zhang J."/>
            <person name="Zhang Y."/>
            <person name="Li R."/>
            <person name="Xu Z."/>
            <person name="Li S."/>
            <person name="Li X."/>
            <person name="Zheng H."/>
            <person name="Cong L."/>
            <person name="Lin L."/>
            <person name="Yin J."/>
            <person name="Geng J."/>
            <person name="Li G."/>
            <person name="Shi J."/>
            <person name="Liu J."/>
            <person name="Lv H."/>
            <person name="Li J."/>
            <person name="Wang J."/>
            <person name="Deng Y."/>
            <person name="Ran L."/>
            <person name="Shi X."/>
            <person name="Wang X."/>
            <person name="Wu Q."/>
            <person name="Li C."/>
            <person name="Ren X."/>
            <person name="Wang J."/>
            <person name="Wang X."/>
            <person name="Li D."/>
            <person name="Liu D."/>
            <person name="Zhang X."/>
            <person name="Ji Z."/>
            <person name="Zhao W."/>
            <person name="Sun Y."/>
            <person name="Zhang Z."/>
            <person name="Bao J."/>
            <person name="Han Y."/>
            <person name="Dong L."/>
            <person name="Ji J."/>
            <person name="Chen P."/>
            <person name="Wu S."/>
            <person name="Liu J."/>
            <person name="Xiao Y."/>
            <person name="Bu D."/>
            <person name="Tan J."/>
            <person name="Yang L."/>
            <person name="Ye C."/>
            <person name="Zhang J."/>
            <person name="Xu J."/>
            <person name="Zhou Y."/>
            <person name="Yu Y."/>
            <person name="Zhang B."/>
            <person name="Zhuang S."/>
            <person name="Wei H."/>
            <person name="Liu B."/>
            <person name="Lei M."/>
            <person name="Yu H."/>
            <person name="Li Y."/>
            <person name="Xu H."/>
            <person name="Wei S."/>
            <person name="He X."/>
            <person name="Fang L."/>
            <person name="Zhang Z."/>
            <person name="Zhang Y."/>
            <person name="Huang X."/>
            <person name="Su Z."/>
            <person name="Tong W."/>
            <person name="Li J."/>
            <person name="Tong Z."/>
            <person name="Li S."/>
            <person name="Ye J."/>
            <person name="Wang L."/>
            <person name="Fang L."/>
            <person name="Lei T."/>
            <person name="Chen C."/>
            <person name="Chen H."/>
            <person name="Xu Z."/>
            <person name="Li H."/>
            <person name="Huang H."/>
            <person name="Zhang F."/>
            <person name="Xu H."/>
            <person name="Li N."/>
            <person name="Zhao C."/>
            <person name="Li S."/>
            <person name="Dong L."/>
            <person name="Huang Y."/>
            <person name="Li L."/>
            <person name="Xi Y."/>
            <person name="Qi Q."/>
            <person name="Li W."/>
            <person name="Zhang B."/>
            <person name="Hu W."/>
            <person name="Zhang Y."/>
            <person name="Tian X."/>
            <person name="Jiao Y."/>
            <person name="Liang X."/>
            <person name="Jin J."/>
            <person name="Gao L."/>
            <person name="Zheng W."/>
            <person name="Hao B."/>
            <person name="Liu S."/>
            <person name="Wang W."/>
            <person name="Yuan L."/>
            <person name="Cao M."/>
            <person name="McDermott J."/>
            <person name="Samudrala R."/>
            <person name="Wang J."/>
            <person name="Wong G.K."/>
            <person name="Yang H."/>
        </authorList>
    </citation>
    <scope>NUCLEOTIDE SEQUENCE [LARGE SCALE GENOMIC DNA]</scope>
</reference>
<feature type="region of interest" description="Disordered" evidence="1">
    <location>
        <begin position="397"/>
        <end position="440"/>
    </location>
</feature>
<keyword evidence="2" id="KW-1133">Transmembrane helix</keyword>
<dbReference type="PANTHER" id="PTHR33115:SF25">
    <property type="entry name" value="CONDENSIN COMPLEX SUBUNIT 1 C-TERMINAL DOMAIN-CONTAINING PROTEIN"/>
    <property type="match status" value="1"/>
</dbReference>
<dbReference type="EMBL" id="CM000148">
    <property type="protein sequence ID" value="EEE51873.1"/>
    <property type="molecule type" value="Genomic_DNA"/>
</dbReference>
<proteinExistence type="predicted"/>
<evidence type="ECO:0000256" key="1">
    <source>
        <dbReference type="SAM" id="MobiDB-lite"/>
    </source>
</evidence>
<gene>
    <name evidence="3" type="ORF">OsJ_33414</name>
</gene>
<feature type="region of interest" description="Disordered" evidence="1">
    <location>
        <begin position="744"/>
        <end position="774"/>
    </location>
</feature>
<evidence type="ECO:0000313" key="3">
    <source>
        <dbReference type="EMBL" id="EEE51873.1"/>
    </source>
</evidence>
<feature type="transmembrane region" description="Helical" evidence="2">
    <location>
        <begin position="144"/>
        <end position="164"/>
    </location>
</feature>
<dbReference type="Proteomes" id="UP000007752">
    <property type="component" value="Chromosome 11"/>
</dbReference>
<feature type="compositionally biased region" description="Basic residues" evidence="1">
    <location>
        <begin position="409"/>
        <end position="422"/>
    </location>
</feature>
<evidence type="ECO:0000256" key="2">
    <source>
        <dbReference type="SAM" id="Phobius"/>
    </source>
</evidence>
<accession>B9GA17</accession>
<organism evidence="3">
    <name type="scientific">Oryza sativa subsp. japonica</name>
    <name type="common">Rice</name>
    <dbReference type="NCBI Taxonomy" id="39947"/>
    <lineage>
        <taxon>Eukaryota</taxon>
        <taxon>Viridiplantae</taxon>
        <taxon>Streptophyta</taxon>
        <taxon>Embryophyta</taxon>
        <taxon>Tracheophyta</taxon>
        <taxon>Spermatophyta</taxon>
        <taxon>Magnoliopsida</taxon>
        <taxon>Liliopsida</taxon>
        <taxon>Poales</taxon>
        <taxon>Poaceae</taxon>
        <taxon>BOP clade</taxon>
        <taxon>Oryzoideae</taxon>
        <taxon>Oryzeae</taxon>
        <taxon>Oryzinae</taxon>
        <taxon>Oryza</taxon>
        <taxon>Oryza sativa</taxon>
    </lineage>
</organism>
<keyword evidence="2" id="KW-0812">Transmembrane</keyword>
<dbReference type="SUPFAM" id="SSF48371">
    <property type="entry name" value="ARM repeat"/>
    <property type="match status" value="1"/>
</dbReference>
<feature type="transmembrane region" description="Helical" evidence="2">
    <location>
        <begin position="33"/>
        <end position="55"/>
    </location>
</feature>
<dbReference type="InterPro" id="IPR016024">
    <property type="entry name" value="ARM-type_fold"/>
</dbReference>
<feature type="compositionally biased region" description="Basic residues" evidence="1">
    <location>
        <begin position="747"/>
        <end position="760"/>
    </location>
</feature>
<sequence length="917" mass="103296">MIAGGESESESDRRQENRAELEVSINRNLAVQVYIRMVFTFMAYLAFTWSTVVLLGGYVSSLQRKDFACLTAITVVQATSIFNELQSQDILTVSVWNIRNMVLVTASDLLTLPLLPSYIRVGEGAIAHAFTAILASPVLPMFNILLLFNFFGPIVCIGLSSWRLRHRDYQGHWDKSSSSSIITGEASSLANLTPGLDFFYVLVLCQCVLYCFLICLLICEISLAVNFSKQCKFPEEWRMRSVRKYLQYTRKKCVRDPAPLAEKRTFLSYAAGLLESESQEECLWGARILDRLITAGEDASSIILRSKTKIQILVDKLGSTQTGTGSSESESDGNNNKEMRVLAARIVAHLAGGIQLAHFPGAIRSVSSLLETTVQPLWNNNQRDDDQLLPSERRDREWARRKAEMEKKRRERKQRRRERKKPGVGMRQNENDGREEEEEQVGCNELILQGLRILEGLTCDPHNCTDIRAAPGLLDKITVPLYSATLIQDIGRSEPWANIANSSLKVVHHLITHAAPGTRLRHEISSNKQAVTNLQSILDLGTEEQQVRTMEIFTELVLDSSLDITLETRENLVRKQLQTFLLANGGEDEIQLPPVPPAATNPIKKRKKKKLRAPIPIKKKKKMNKTIKATAGETLSILSSKSEAISKFIVREHNDIVDRLIGMLDAKYNTRHRTISAEILENLCTHCKEHVDQTFLQKVLDEIQKTHETKASARTTSARGANEENWGIFSQVDDEEMQRPKQNCWKAHGKASKQKGRRAHDKASDQENDHEEADMKELQEALLSLTLVMRDKLIEPENFALIIEEKISGGGGAFLNMLKAIVDDNCQRQATPVSLRIIKLCGQIAEPIMRRNRCSDQKKEFVKLLTKATNTMANLESCMLFTGTDCGMEKTARPLLSDIEKQLKELVTLELRCCPSV</sequence>
<name>B9GA17_ORYSJ</name>
<feature type="compositionally biased region" description="Basic and acidic residues" evidence="1">
    <location>
        <begin position="397"/>
        <end position="408"/>
    </location>
</feature>